<dbReference type="PANTHER" id="PTHR11311">
    <property type="entry name" value="SPONDIN"/>
    <property type="match status" value="1"/>
</dbReference>
<feature type="compositionally biased region" description="Low complexity" evidence="4">
    <location>
        <begin position="409"/>
        <end position="427"/>
    </location>
</feature>
<keyword evidence="2" id="KW-1015">Disulfide bond</keyword>
<name>A0A812R1G1_9DINO</name>
<feature type="domain" description="Spondin-like TSP1" evidence="5">
    <location>
        <begin position="248"/>
        <end position="297"/>
    </location>
</feature>
<comment type="caution">
    <text evidence="6">The sequence shown here is derived from an EMBL/GenBank/DDBJ whole genome shotgun (WGS) entry which is preliminary data.</text>
</comment>
<dbReference type="FunFam" id="2.20.100.10:FF:000134">
    <property type="entry name" value="Uncharacterized protein"/>
    <property type="match status" value="1"/>
</dbReference>
<gene>
    <name evidence="6" type="primary">SPON1</name>
    <name evidence="6" type="ORF">SNAT2548_LOCUS22528</name>
</gene>
<sequence>MCTYTDWTAWGPCSRSCGVGYQERSRDIRAPAVTGLSGCSGTLRESTPCPSTQCQDAVDCVWAEWEEWSECVQAPSICGIGSKRRKRSIGVMPANGGALCDPRPLEEVMPVSNCQGQAPCCIDGEWQDWQEWGACSAPRGSGTRKRVRAATQETFCGKPPAGSSTEYEECSTVDVDCQFGEWTNFSACSAACHGQQRSHRQILRNSSGNGLPCAGAVERAVRCNPAEGEDPPVSCGSGDHQASGVQNCVMSDWSEWTSCSATCELGFSTRSRYVEVNPQKGGESCPSSVKEMKACNDGVSCFEGRVDCVWEEWTTWSPCDAFDLTMRTRGYARHAASGGLDCSGSMREVKGCSSGGDTCSVSWYNCSWGQWSQWSACSATCGRGGAQNRKRQLQVGSNPVHAPAEAGLAMSAPSEQSQSSSSLSASQTAGPTEIVDFNCAENMNWQDQWPSDVRAYCCQRGICEGAAAVPSELSPEILPGDDTLLQEMSPADTVIGYDVASLKEKVRAAEAQHHSDRLVAFILGSVCLLSGLILSRVFSTSRSTSEVLPRYDAVQQIL</sequence>
<dbReference type="SUPFAM" id="SSF82895">
    <property type="entry name" value="TSP-1 type 1 repeat"/>
    <property type="match status" value="7"/>
</dbReference>
<dbReference type="Proteomes" id="UP000604046">
    <property type="component" value="Unassembled WGS sequence"/>
</dbReference>
<dbReference type="PROSITE" id="PS50092">
    <property type="entry name" value="TSP1"/>
    <property type="match status" value="6"/>
</dbReference>
<dbReference type="Pfam" id="PF19028">
    <property type="entry name" value="TSP1_spondin"/>
    <property type="match status" value="1"/>
</dbReference>
<evidence type="ECO:0000256" key="4">
    <source>
        <dbReference type="SAM" id="MobiDB-lite"/>
    </source>
</evidence>
<dbReference type="InterPro" id="IPR000884">
    <property type="entry name" value="TSP1_rpt"/>
</dbReference>
<dbReference type="InterPro" id="IPR051418">
    <property type="entry name" value="Spondin/Thrombospondin_T1"/>
</dbReference>
<dbReference type="InterPro" id="IPR044004">
    <property type="entry name" value="TSP1_spondin_dom"/>
</dbReference>
<feature type="region of interest" description="Disordered" evidence="4">
    <location>
        <begin position="408"/>
        <end position="428"/>
    </location>
</feature>
<evidence type="ECO:0000256" key="3">
    <source>
        <dbReference type="ARBA" id="ARBA00023180"/>
    </source>
</evidence>
<evidence type="ECO:0000259" key="5">
    <source>
        <dbReference type="Pfam" id="PF19028"/>
    </source>
</evidence>
<dbReference type="PANTHER" id="PTHR11311:SF15">
    <property type="entry name" value="SPONDIN-2"/>
    <property type="match status" value="1"/>
</dbReference>
<evidence type="ECO:0000256" key="2">
    <source>
        <dbReference type="ARBA" id="ARBA00023157"/>
    </source>
</evidence>
<keyword evidence="7" id="KW-1185">Reference proteome</keyword>
<evidence type="ECO:0000313" key="7">
    <source>
        <dbReference type="Proteomes" id="UP000604046"/>
    </source>
</evidence>
<dbReference type="OrthoDB" id="411599at2759"/>
<protein>
    <submittedName>
        <fullName evidence="6">SPON1 protein</fullName>
    </submittedName>
</protein>
<dbReference type="EMBL" id="CAJNDS010002292">
    <property type="protein sequence ID" value="CAE7414449.1"/>
    <property type="molecule type" value="Genomic_DNA"/>
</dbReference>
<keyword evidence="3" id="KW-0325">Glycoprotein</keyword>
<dbReference type="Gene3D" id="2.20.100.10">
    <property type="entry name" value="Thrombospondin type-1 (TSP1) repeat"/>
    <property type="match status" value="7"/>
</dbReference>
<reference evidence="6" key="1">
    <citation type="submission" date="2021-02" db="EMBL/GenBank/DDBJ databases">
        <authorList>
            <person name="Dougan E. K."/>
            <person name="Rhodes N."/>
            <person name="Thang M."/>
            <person name="Chan C."/>
        </authorList>
    </citation>
    <scope>NUCLEOTIDE SEQUENCE</scope>
</reference>
<keyword evidence="1" id="KW-0732">Signal</keyword>
<dbReference type="SMART" id="SM00209">
    <property type="entry name" value="TSP1"/>
    <property type="match status" value="7"/>
</dbReference>
<accession>A0A812R1G1</accession>
<evidence type="ECO:0000256" key="1">
    <source>
        <dbReference type="ARBA" id="ARBA00022729"/>
    </source>
</evidence>
<dbReference type="InterPro" id="IPR036383">
    <property type="entry name" value="TSP1_rpt_sf"/>
</dbReference>
<proteinExistence type="predicted"/>
<dbReference type="Pfam" id="PF00090">
    <property type="entry name" value="TSP_1"/>
    <property type="match status" value="6"/>
</dbReference>
<organism evidence="6 7">
    <name type="scientific">Symbiodinium natans</name>
    <dbReference type="NCBI Taxonomy" id="878477"/>
    <lineage>
        <taxon>Eukaryota</taxon>
        <taxon>Sar</taxon>
        <taxon>Alveolata</taxon>
        <taxon>Dinophyceae</taxon>
        <taxon>Suessiales</taxon>
        <taxon>Symbiodiniaceae</taxon>
        <taxon>Symbiodinium</taxon>
    </lineage>
</organism>
<dbReference type="AlphaFoldDB" id="A0A812R1G1"/>
<evidence type="ECO:0000313" key="6">
    <source>
        <dbReference type="EMBL" id="CAE7414449.1"/>
    </source>
</evidence>